<evidence type="ECO:0000256" key="6">
    <source>
        <dbReference type="ARBA" id="ARBA00023136"/>
    </source>
</evidence>
<feature type="transmembrane region" description="Helical" evidence="7">
    <location>
        <begin position="214"/>
        <end position="236"/>
    </location>
</feature>
<dbReference type="Pfam" id="PF00528">
    <property type="entry name" value="BPD_transp_1"/>
    <property type="match status" value="1"/>
</dbReference>
<evidence type="ECO:0000313" key="11">
    <source>
        <dbReference type="Proteomes" id="UP000277582"/>
    </source>
</evidence>
<dbReference type="Proteomes" id="UP000277582">
    <property type="component" value="Unassembled WGS sequence"/>
</dbReference>
<comment type="subcellular location">
    <subcellularLocation>
        <location evidence="1 7">Cell membrane</location>
        <topology evidence="1 7">Multi-pass membrane protein</topology>
    </subcellularLocation>
</comment>
<accession>A0A3R9X2J6</accession>
<keyword evidence="6 7" id="KW-0472">Membrane</keyword>
<evidence type="ECO:0000256" key="3">
    <source>
        <dbReference type="ARBA" id="ARBA00022475"/>
    </source>
</evidence>
<keyword evidence="5 7" id="KW-1133">Transmembrane helix</keyword>
<evidence type="ECO:0000256" key="7">
    <source>
        <dbReference type="RuleBase" id="RU363032"/>
    </source>
</evidence>
<organism evidence="9 11">
    <name type="scientific">Candidatus Methanodesulfokora washburnensis</name>
    <dbReference type="NCBI Taxonomy" id="2478471"/>
    <lineage>
        <taxon>Archaea</taxon>
        <taxon>Thermoproteota</taxon>
        <taxon>Candidatus Korarchaeia</taxon>
        <taxon>Candidatus Korarchaeia incertae sedis</taxon>
        <taxon>Candidatus Methanodesulfokora</taxon>
    </lineage>
</organism>
<gene>
    <name evidence="9" type="ORF">D6D85_09225</name>
    <name evidence="10" type="ORF">EF810_00235</name>
</gene>
<feature type="transmembrane region" description="Helical" evidence="7">
    <location>
        <begin position="318"/>
        <end position="344"/>
    </location>
</feature>
<dbReference type="Gene3D" id="1.10.3720.10">
    <property type="entry name" value="MetI-like"/>
    <property type="match status" value="1"/>
</dbReference>
<feature type="transmembrane region" description="Helical" evidence="7">
    <location>
        <begin position="12"/>
        <end position="33"/>
    </location>
</feature>
<dbReference type="EMBL" id="RXII01000002">
    <property type="protein sequence ID" value="RZN63705.1"/>
    <property type="molecule type" value="Genomic_DNA"/>
</dbReference>
<dbReference type="SUPFAM" id="SSF161098">
    <property type="entry name" value="MetI-like"/>
    <property type="match status" value="1"/>
</dbReference>
<evidence type="ECO:0000313" key="12">
    <source>
        <dbReference type="Proteomes" id="UP000316217"/>
    </source>
</evidence>
<sequence length="355" mass="39466">MGYGRYMAFRVINALVVLVLVVFICSLLFNTFAEQEVKAMIDEIIRAMTVGNPQLMQKLRSNQTAYQIWVEEQKKLLYEEFGLNKPYLQRVFERAINQLQFKFGKATMIRSPSGSTDVATIILEALPRTVLLFTTAEVIVIVIGILLGLKAAQKAGSFLDRSIQVISMISASLPMWWVGMLMIIAFSYYIPIFPSGGFTSIPPPPPGIPALMDLLYHLALPAITVVLVSFGAWAYITRSLVLGTLQEDFIMVARAKGVPERRVLYGHTLRAAAPPILTNTLLALIGSMGGAVITESVFNWPGLGRLYWIAIEEFDVPVLLGLTTVFTMLYLAAFVLQDLIYGLLDPRVRIGAERR</sequence>
<evidence type="ECO:0000259" key="8">
    <source>
        <dbReference type="PROSITE" id="PS50928"/>
    </source>
</evidence>
<dbReference type="PROSITE" id="PS50928">
    <property type="entry name" value="ABC_TM1"/>
    <property type="match status" value="1"/>
</dbReference>
<evidence type="ECO:0000256" key="5">
    <source>
        <dbReference type="ARBA" id="ARBA00022989"/>
    </source>
</evidence>
<dbReference type="RefSeq" id="WP_125671702.1">
    <property type="nucleotide sequence ID" value="NZ_RCOS01000107.1"/>
</dbReference>
<evidence type="ECO:0000313" key="9">
    <source>
        <dbReference type="EMBL" id="RSN73873.1"/>
    </source>
</evidence>
<protein>
    <submittedName>
        <fullName evidence="9">ABC transporter permease</fullName>
    </submittedName>
</protein>
<dbReference type="Proteomes" id="UP000316217">
    <property type="component" value="Unassembled WGS sequence"/>
</dbReference>
<dbReference type="GO" id="GO:0005886">
    <property type="term" value="C:plasma membrane"/>
    <property type="evidence" value="ECO:0007669"/>
    <property type="project" value="UniProtKB-SubCell"/>
</dbReference>
<keyword evidence="2 7" id="KW-0813">Transport</keyword>
<comment type="similarity">
    <text evidence="7">Belongs to the binding-protein-dependent transport system permease family.</text>
</comment>
<dbReference type="CDD" id="cd06261">
    <property type="entry name" value="TM_PBP2"/>
    <property type="match status" value="1"/>
</dbReference>
<feature type="transmembrane region" description="Helical" evidence="7">
    <location>
        <begin position="276"/>
        <end position="298"/>
    </location>
</feature>
<dbReference type="AlphaFoldDB" id="A0A3R9X2J6"/>
<reference evidence="9 11" key="1">
    <citation type="submission" date="2018-10" db="EMBL/GenBank/DDBJ databases">
        <title>Co-occurring genomic capacity for anaerobic methane metabolism and dissimilatory sulfite reduction discovered in the Korarchaeota.</title>
        <authorList>
            <person name="Mckay L.J."/>
            <person name="Dlakic M."/>
            <person name="Fields M.W."/>
            <person name="Delmont T.O."/>
            <person name="Eren A.M."/>
            <person name="Jay Z.J."/>
            <person name="Klingelsmith K.B."/>
            <person name="Rusch D.B."/>
            <person name="Inskeep W.P."/>
        </authorList>
    </citation>
    <scope>NUCLEOTIDE SEQUENCE [LARGE SCALE GENOMIC DNA]</scope>
    <source>
        <strain evidence="9 11">MDKW</strain>
    </source>
</reference>
<keyword evidence="11" id="KW-1185">Reference proteome</keyword>
<keyword evidence="3" id="KW-1003">Cell membrane</keyword>
<feature type="domain" description="ABC transmembrane type-1" evidence="8">
    <location>
        <begin position="126"/>
        <end position="341"/>
    </location>
</feature>
<name>A0A3R9X2J6_9CREN</name>
<feature type="transmembrane region" description="Helical" evidence="7">
    <location>
        <begin position="130"/>
        <end position="152"/>
    </location>
</feature>
<reference evidence="10 12" key="2">
    <citation type="journal article" date="2019" name="Nat. Microbiol.">
        <title>Wide diversity of methane and short-chain alkane metabolisms in uncultured archaea.</title>
        <authorList>
            <person name="Borrel G."/>
            <person name="Adam P.S."/>
            <person name="McKay L.J."/>
            <person name="Chen L.X."/>
            <person name="Sierra-Garcia I.N."/>
            <person name="Sieber C.M."/>
            <person name="Letourneur Q."/>
            <person name="Ghozlane A."/>
            <person name="Andersen G.L."/>
            <person name="Li W.J."/>
            <person name="Hallam S.J."/>
            <person name="Muyzer G."/>
            <person name="de Oliveira V.M."/>
            <person name="Inskeep W.P."/>
            <person name="Banfield J.F."/>
            <person name="Gribaldo S."/>
        </authorList>
    </citation>
    <scope>NUCLEOTIDE SEQUENCE [LARGE SCALE GENOMIC DNA]</scope>
    <source>
        <strain evidence="10">NM4</strain>
    </source>
</reference>
<evidence type="ECO:0000313" key="10">
    <source>
        <dbReference type="EMBL" id="RZN63705.1"/>
    </source>
</evidence>
<evidence type="ECO:0000256" key="1">
    <source>
        <dbReference type="ARBA" id="ARBA00004651"/>
    </source>
</evidence>
<evidence type="ECO:0000256" key="2">
    <source>
        <dbReference type="ARBA" id="ARBA00022448"/>
    </source>
</evidence>
<proteinExistence type="inferred from homology"/>
<keyword evidence="4 7" id="KW-0812">Transmembrane</keyword>
<evidence type="ECO:0000256" key="4">
    <source>
        <dbReference type="ARBA" id="ARBA00022692"/>
    </source>
</evidence>
<comment type="caution">
    <text evidence="9">The sequence shown here is derived from an EMBL/GenBank/DDBJ whole genome shotgun (WGS) entry which is preliminary data.</text>
</comment>
<dbReference type="PANTHER" id="PTHR30465">
    <property type="entry name" value="INNER MEMBRANE ABC TRANSPORTER"/>
    <property type="match status" value="1"/>
</dbReference>
<dbReference type="InterPro" id="IPR000515">
    <property type="entry name" value="MetI-like"/>
</dbReference>
<dbReference type="OrthoDB" id="44105at2157"/>
<dbReference type="PANTHER" id="PTHR30465:SF45">
    <property type="entry name" value="BINDING-PROTEIN-DEPENDENT TRANSPORT SYSTEMS INNER MEMBRANE COMPONENT"/>
    <property type="match status" value="1"/>
</dbReference>
<dbReference type="GO" id="GO:0055085">
    <property type="term" value="P:transmembrane transport"/>
    <property type="evidence" value="ECO:0007669"/>
    <property type="project" value="InterPro"/>
</dbReference>
<dbReference type="InterPro" id="IPR035906">
    <property type="entry name" value="MetI-like_sf"/>
</dbReference>
<feature type="transmembrane region" description="Helical" evidence="7">
    <location>
        <begin position="173"/>
        <end position="194"/>
    </location>
</feature>
<dbReference type="EMBL" id="RCOS01000107">
    <property type="protein sequence ID" value="RSN73873.1"/>
    <property type="molecule type" value="Genomic_DNA"/>
</dbReference>